<keyword evidence="1" id="KW-0413">Isomerase</keyword>
<dbReference type="SUPFAM" id="SSF48179">
    <property type="entry name" value="6-phosphogluconate dehydrogenase C-terminal domain-like"/>
    <property type="match status" value="1"/>
</dbReference>
<gene>
    <name evidence="5" type="ORF">TELCIR_08255</name>
</gene>
<evidence type="ECO:0000256" key="1">
    <source>
        <dbReference type="ARBA" id="ARBA00023235"/>
    </source>
</evidence>
<dbReference type="EMBL" id="KZ346467">
    <property type="protein sequence ID" value="PIO69913.1"/>
    <property type="molecule type" value="Genomic_DNA"/>
</dbReference>
<sequence>MLLILQSLEICRRELTTTYAREKKLGRLTSLQCEKLENGIHLTTDLNSLKNCDLAQKLLYQYGMFPNDVDALFKSFGLIMGPLTVADMNGLDIAALLKGEHNYPLNPIEKELLHLNRLGRKTGKGFYSYDSATQKKSNDMEVEAIIRRLAAESTYNIQLLCDSVGS</sequence>
<dbReference type="GO" id="GO:0006635">
    <property type="term" value="P:fatty acid beta-oxidation"/>
    <property type="evidence" value="ECO:0007669"/>
    <property type="project" value="TreeGrafter"/>
</dbReference>
<dbReference type="OrthoDB" id="2018133at2759"/>
<evidence type="ECO:0000313" key="6">
    <source>
        <dbReference type="Proteomes" id="UP000230423"/>
    </source>
</evidence>
<keyword evidence="3" id="KW-0511">Multifunctional enzyme</keyword>
<dbReference type="GO" id="GO:0003857">
    <property type="term" value="F:(3S)-3-hydroxyacyl-CoA dehydrogenase (NAD+) activity"/>
    <property type="evidence" value="ECO:0007669"/>
    <property type="project" value="TreeGrafter"/>
</dbReference>
<evidence type="ECO:0000256" key="2">
    <source>
        <dbReference type="ARBA" id="ARBA00023239"/>
    </source>
</evidence>
<dbReference type="PANTHER" id="PTHR23309">
    <property type="entry name" value="3-HYDROXYACYL-COA DEHYROGENASE"/>
    <property type="match status" value="1"/>
</dbReference>
<feature type="domain" description="3-hydroxyacyl-CoA dehydrogenase C-terminal" evidence="4">
    <location>
        <begin position="55"/>
        <end position="129"/>
    </location>
</feature>
<evidence type="ECO:0000256" key="3">
    <source>
        <dbReference type="ARBA" id="ARBA00023268"/>
    </source>
</evidence>
<dbReference type="InterPro" id="IPR008927">
    <property type="entry name" value="6-PGluconate_DH-like_C_sf"/>
</dbReference>
<protein>
    <submittedName>
        <fullName evidence="5">3-hydroxyacyl-CoA dehydrogenase protein</fullName>
    </submittedName>
</protein>
<dbReference type="GO" id="GO:0005777">
    <property type="term" value="C:peroxisome"/>
    <property type="evidence" value="ECO:0007669"/>
    <property type="project" value="TreeGrafter"/>
</dbReference>
<dbReference type="Pfam" id="PF00725">
    <property type="entry name" value="3HCDH"/>
    <property type="match status" value="1"/>
</dbReference>
<proteinExistence type="predicted"/>
<organism evidence="5 6">
    <name type="scientific">Teladorsagia circumcincta</name>
    <name type="common">Brown stomach worm</name>
    <name type="synonym">Ostertagia circumcincta</name>
    <dbReference type="NCBI Taxonomy" id="45464"/>
    <lineage>
        <taxon>Eukaryota</taxon>
        <taxon>Metazoa</taxon>
        <taxon>Ecdysozoa</taxon>
        <taxon>Nematoda</taxon>
        <taxon>Chromadorea</taxon>
        <taxon>Rhabditida</taxon>
        <taxon>Rhabditina</taxon>
        <taxon>Rhabditomorpha</taxon>
        <taxon>Strongyloidea</taxon>
        <taxon>Trichostrongylidae</taxon>
        <taxon>Teladorsagia</taxon>
    </lineage>
</organism>
<dbReference type="Gene3D" id="1.10.1040.50">
    <property type="match status" value="1"/>
</dbReference>
<dbReference type="AlphaFoldDB" id="A0A2G9UIE6"/>
<evidence type="ECO:0000259" key="4">
    <source>
        <dbReference type="Pfam" id="PF00725"/>
    </source>
</evidence>
<dbReference type="GO" id="GO:0016853">
    <property type="term" value="F:isomerase activity"/>
    <property type="evidence" value="ECO:0007669"/>
    <property type="project" value="UniProtKB-KW"/>
</dbReference>
<dbReference type="InterPro" id="IPR006108">
    <property type="entry name" value="3HC_DH_C"/>
</dbReference>
<dbReference type="GO" id="GO:0016829">
    <property type="term" value="F:lyase activity"/>
    <property type="evidence" value="ECO:0007669"/>
    <property type="project" value="UniProtKB-KW"/>
</dbReference>
<keyword evidence="2" id="KW-0456">Lyase</keyword>
<keyword evidence="6" id="KW-1185">Reference proteome</keyword>
<name>A0A2G9UIE6_TELCI</name>
<reference evidence="5 6" key="1">
    <citation type="submission" date="2015-09" db="EMBL/GenBank/DDBJ databases">
        <title>Draft genome of the parasitic nematode Teladorsagia circumcincta isolate WARC Sus (inbred).</title>
        <authorList>
            <person name="Mitreva M."/>
        </authorList>
    </citation>
    <scope>NUCLEOTIDE SEQUENCE [LARGE SCALE GENOMIC DNA]</scope>
    <source>
        <strain evidence="5 6">S</strain>
    </source>
</reference>
<accession>A0A2G9UIE6</accession>
<evidence type="ECO:0000313" key="5">
    <source>
        <dbReference type="EMBL" id="PIO69913.1"/>
    </source>
</evidence>
<dbReference type="Proteomes" id="UP000230423">
    <property type="component" value="Unassembled WGS sequence"/>
</dbReference>
<dbReference type="PANTHER" id="PTHR23309:SF49">
    <property type="entry name" value="PEROXISOMAL BIFUNCTIONAL ENZYME"/>
    <property type="match status" value="1"/>
</dbReference>